<gene>
    <name evidence="3" type="ORF">J5O05_20645</name>
</gene>
<dbReference type="GO" id="GO:0017001">
    <property type="term" value="P:antibiotic catabolic process"/>
    <property type="evidence" value="ECO:0007669"/>
    <property type="project" value="UniProtKB-ARBA"/>
</dbReference>
<keyword evidence="4" id="KW-1185">Reference proteome</keyword>
<dbReference type="AlphaFoldDB" id="A0A975HN22"/>
<sequence length="309" mass="34001">MSFFVFLSSTFVSASTSPTPLKFSATKVSDNVYSIVAPSYGRPTAENQGWNSNSHFIVTDNGVLVIDTGSSEPIGQAIKSAIQDVTDRPIRWVVNSHSHADHWLGNGAFKSPDVEFISTSLASQTMALDGPIDVKAFKKMTKGATGESTLVYPTSMIDKTHKRQFGNVDVEFYLAQNGHSPGDIYLWLPKQRIAFSGDLLSKNYLPIMTPRGDVPNLITTLKEIEQLAPVSLLAGHGERVPKRALSRDIAFLTAAWKGVKNGLSQAESVESIVKRLQSSLGPKYRAEYQDFDSSIQYLVEMMVEKQHRA</sequence>
<dbReference type="PANTHER" id="PTHR42951">
    <property type="entry name" value="METALLO-BETA-LACTAMASE DOMAIN-CONTAINING"/>
    <property type="match status" value="1"/>
</dbReference>
<accession>A0A975HN22</accession>
<geneLocation type="plasmid" evidence="3 4">
    <name>unnamed5</name>
</geneLocation>
<dbReference type="SMART" id="SM00849">
    <property type="entry name" value="Lactamase_B"/>
    <property type="match status" value="1"/>
</dbReference>
<keyword evidence="3" id="KW-0614">Plasmid</keyword>
<dbReference type="SUPFAM" id="SSF56281">
    <property type="entry name" value="Metallo-hydrolase/oxidoreductase"/>
    <property type="match status" value="1"/>
</dbReference>
<dbReference type="Pfam" id="PF00753">
    <property type="entry name" value="Lactamase_B"/>
    <property type="match status" value="1"/>
</dbReference>
<dbReference type="InterPro" id="IPR036866">
    <property type="entry name" value="RibonucZ/Hydroxyglut_hydro"/>
</dbReference>
<dbReference type="Gene3D" id="3.60.15.10">
    <property type="entry name" value="Ribonuclease Z/Hydroxyacylglutathione hydrolase-like"/>
    <property type="match status" value="1"/>
</dbReference>
<feature type="domain" description="Metallo-beta-lactamase" evidence="2">
    <location>
        <begin position="51"/>
        <end position="236"/>
    </location>
</feature>
<evidence type="ECO:0000313" key="3">
    <source>
        <dbReference type="EMBL" id="QTH73706.1"/>
    </source>
</evidence>
<organism evidence="3 4">
    <name type="scientific">Pseudoalteromonas xiamenensis</name>
    <dbReference type="NCBI Taxonomy" id="882626"/>
    <lineage>
        <taxon>Bacteria</taxon>
        <taxon>Pseudomonadati</taxon>
        <taxon>Pseudomonadota</taxon>
        <taxon>Gammaproteobacteria</taxon>
        <taxon>Alteromonadales</taxon>
        <taxon>Pseudoalteromonadaceae</taxon>
        <taxon>Pseudoalteromonas</taxon>
    </lineage>
</organism>
<proteinExistence type="inferred from homology"/>
<dbReference type="KEGG" id="pxi:J5O05_20645"/>
<protein>
    <submittedName>
        <fullName evidence="3">MBL fold metallo-hydrolase</fullName>
    </submittedName>
</protein>
<evidence type="ECO:0000259" key="2">
    <source>
        <dbReference type="SMART" id="SM00849"/>
    </source>
</evidence>
<comment type="similarity">
    <text evidence="1">Belongs to the metallo-beta-lactamase superfamily. Class-B beta-lactamase family.</text>
</comment>
<evidence type="ECO:0000313" key="4">
    <source>
        <dbReference type="Proteomes" id="UP000664904"/>
    </source>
</evidence>
<dbReference type="CDD" id="cd16282">
    <property type="entry name" value="metallo-hydrolase-like_MBL-fold"/>
    <property type="match status" value="1"/>
</dbReference>
<reference evidence="3" key="1">
    <citation type="submission" date="2021-03" db="EMBL/GenBank/DDBJ databases">
        <title>Complete Genome of Pseudoalteromonas xiamenensis STKMTI.2, a new potential marine bacterium producing anti-Vibrio compounds.</title>
        <authorList>
            <person name="Handayani D.P."/>
            <person name="Isnansetyo A."/>
            <person name="Istiqomah I."/>
            <person name="Jumina J."/>
        </authorList>
    </citation>
    <scope>NUCLEOTIDE SEQUENCE</scope>
    <source>
        <strain evidence="3">STKMTI.2</strain>
        <plasmid evidence="3">unnamed5</plasmid>
    </source>
</reference>
<dbReference type="Proteomes" id="UP000664904">
    <property type="component" value="Plasmid unnamed5"/>
</dbReference>
<evidence type="ECO:0000256" key="1">
    <source>
        <dbReference type="ARBA" id="ARBA00005250"/>
    </source>
</evidence>
<dbReference type="EMBL" id="CP072135">
    <property type="protein sequence ID" value="QTH73706.1"/>
    <property type="molecule type" value="Genomic_DNA"/>
</dbReference>
<name>A0A975HN22_9GAMM</name>
<dbReference type="InterPro" id="IPR001279">
    <property type="entry name" value="Metallo-B-lactamas"/>
</dbReference>
<dbReference type="PANTHER" id="PTHR42951:SF4">
    <property type="entry name" value="ACYL-COENZYME A THIOESTERASE MBLAC2"/>
    <property type="match status" value="1"/>
</dbReference>
<dbReference type="InterPro" id="IPR050855">
    <property type="entry name" value="NDM-1-like"/>
</dbReference>